<proteinExistence type="predicted"/>
<dbReference type="InterPro" id="IPR011009">
    <property type="entry name" value="Kinase-like_dom_sf"/>
</dbReference>
<gene>
    <name evidence="1" type="ORF">AB5J56_28505</name>
</gene>
<keyword evidence="1" id="KW-0808">Transferase</keyword>
<dbReference type="GO" id="GO:0004674">
    <property type="term" value="F:protein serine/threonine kinase activity"/>
    <property type="evidence" value="ECO:0007669"/>
    <property type="project" value="UniProtKB-KW"/>
</dbReference>
<organism evidence="1">
    <name type="scientific">Streptomyces sp. R21</name>
    <dbReference type="NCBI Taxonomy" id="3238627"/>
    <lineage>
        <taxon>Bacteria</taxon>
        <taxon>Bacillati</taxon>
        <taxon>Actinomycetota</taxon>
        <taxon>Actinomycetes</taxon>
        <taxon>Kitasatosporales</taxon>
        <taxon>Streptomycetaceae</taxon>
        <taxon>Streptomyces</taxon>
    </lineage>
</organism>
<accession>A0AB39PD78</accession>
<name>A0AB39PD78_9ACTN</name>
<evidence type="ECO:0000313" key="1">
    <source>
        <dbReference type="EMBL" id="XDQ28389.1"/>
    </source>
</evidence>
<dbReference type="SUPFAM" id="SSF56112">
    <property type="entry name" value="Protein kinase-like (PK-like)"/>
    <property type="match status" value="1"/>
</dbReference>
<dbReference type="AlphaFoldDB" id="A0AB39PD78"/>
<protein>
    <submittedName>
        <fullName evidence="1">Serine/threonine protein kinase</fullName>
    </submittedName>
</protein>
<dbReference type="RefSeq" id="WP_369236377.1">
    <property type="nucleotide sequence ID" value="NZ_CP163435.1"/>
</dbReference>
<dbReference type="EMBL" id="CP163435">
    <property type="protein sequence ID" value="XDQ28389.1"/>
    <property type="molecule type" value="Genomic_DNA"/>
</dbReference>
<keyword evidence="1" id="KW-0418">Kinase</keyword>
<reference evidence="1" key="1">
    <citation type="submission" date="2024-07" db="EMBL/GenBank/DDBJ databases">
        <authorList>
            <person name="Yu S.T."/>
        </authorList>
    </citation>
    <scope>NUCLEOTIDE SEQUENCE</scope>
    <source>
        <strain evidence="1">R21</strain>
    </source>
</reference>
<keyword evidence="1" id="KW-0723">Serine/threonine-protein kinase</keyword>
<sequence length="279" mass="30997">MVLHPLLGVDEVSAVESHLGRVGEVFRVFREQDSGCVSYGVRLLDGAQWFVKEAVTGRARRSLERGWAFHRAVRHAAIVPQVHRIAVQRGGWAVVMPWREGEVLYHATTGGHRDRTGPASPMARFRALPTARVLGAFDRVLDAHLAVEAAGHVAVDFYDGALLYDFTADVMHLVDLDEYRPGPFLVEDERLPGSRRFMAPEEFTRGALIDTRTTVFTLGRAARLLLDAADEERAWRGTPQQLAVVERATFPNPDDRYRTVHDFAAAWRGVANPPGAAGR</sequence>